<dbReference type="AlphaFoldDB" id="A0AAD9R5S2"/>
<dbReference type="EMBL" id="JARQWQ010000002">
    <property type="protein sequence ID" value="KAK2573551.1"/>
    <property type="molecule type" value="Genomic_DNA"/>
</dbReference>
<dbReference type="Proteomes" id="UP001249851">
    <property type="component" value="Unassembled WGS sequence"/>
</dbReference>
<reference evidence="1" key="2">
    <citation type="journal article" date="2023" name="Science">
        <title>Genomic signatures of disease resistance in endangered staghorn corals.</title>
        <authorList>
            <person name="Vollmer S.V."/>
            <person name="Selwyn J.D."/>
            <person name="Despard B.A."/>
            <person name="Roesel C.L."/>
        </authorList>
    </citation>
    <scope>NUCLEOTIDE SEQUENCE</scope>
    <source>
        <strain evidence="1">K2</strain>
    </source>
</reference>
<reference evidence="1" key="1">
    <citation type="journal article" date="2023" name="G3 (Bethesda)">
        <title>Whole genome assembly and annotation of the endangered Caribbean coral Acropora cervicornis.</title>
        <authorList>
            <person name="Selwyn J.D."/>
            <person name="Vollmer S.V."/>
        </authorList>
    </citation>
    <scope>NUCLEOTIDE SEQUENCE</scope>
    <source>
        <strain evidence="1">K2</strain>
    </source>
</reference>
<evidence type="ECO:0000313" key="1">
    <source>
        <dbReference type="EMBL" id="KAK2573551.1"/>
    </source>
</evidence>
<accession>A0AAD9R5S2</accession>
<proteinExistence type="predicted"/>
<keyword evidence="2" id="KW-1185">Reference proteome</keyword>
<sequence length="155" mass="17647">MTDRVLTTGSFGCNLHAPARVLRFFVFHQGASFQHPPSHLKLSGCHSLLDDNILEGFFQSLNLGHEIAYGTYHNRPAVEKASLATRPSHSEACLARPLHSCNQFPTVRRYHARRRPPSHLAKTPKPVPETLEWSFDPAAWLNIIRLNPNDWCHRH</sequence>
<evidence type="ECO:0000313" key="2">
    <source>
        <dbReference type="Proteomes" id="UP001249851"/>
    </source>
</evidence>
<comment type="caution">
    <text evidence="1">The sequence shown here is derived from an EMBL/GenBank/DDBJ whole genome shotgun (WGS) entry which is preliminary data.</text>
</comment>
<name>A0AAD9R5S2_ACRCE</name>
<organism evidence="1 2">
    <name type="scientific">Acropora cervicornis</name>
    <name type="common">Staghorn coral</name>
    <dbReference type="NCBI Taxonomy" id="6130"/>
    <lineage>
        <taxon>Eukaryota</taxon>
        <taxon>Metazoa</taxon>
        <taxon>Cnidaria</taxon>
        <taxon>Anthozoa</taxon>
        <taxon>Hexacorallia</taxon>
        <taxon>Scleractinia</taxon>
        <taxon>Astrocoeniina</taxon>
        <taxon>Acroporidae</taxon>
        <taxon>Acropora</taxon>
    </lineage>
</organism>
<gene>
    <name evidence="1" type="ORF">P5673_001217</name>
</gene>
<protein>
    <submittedName>
        <fullName evidence="1">Uncharacterized protein</fullName>
    </submittedName>
</protein>